<protein>
    <submittedName>
        <fullName evidence="1">Uncharacterized protein</fullName>
    </submittedName>
</protein>
<evidence type="ECO:0000313" key="2">
    <source>
        <dbReference type="Proteomes" id="UP000314294"/>
    </source>
</evidence>
<keyword evidence="2" id="KW-1185">Reference proteome</keyword>
<dbReference type="AlphaFoldDB" id="A0A4Z2JBW3"/>
<gene>
    <name evidence="1" type="ORF">EYF80_002208</name>
</gene>
<name>A0A4Z2JBW3_9TELE</name>
<organism evidence="1 2">
    <name type="scientific">Liparis tanakae</name>
    <name type="common">Tanaka's snailfish</name>
    <dbReference type="NCBI Taxonomy" id="230148"/>
    <lineage>
        <taxon>Eukaryota</taxon>
        <taxon>Metazoa</taxon>
        <taxon>Chordata</taxon>
        <taxon>Craniata</taxon>
        <taxon>Vertebrata</taxon>
        <taxon>Euteleostomi</taxon>
        <taxon>Actinopterygii</taxon>
        <taxon>Neopterygii</taxon>
        <taxon>Teleostei</taxon>
        <taxon>Neoteleostei</taxon>
        <taxon>Acanthomorphata</taxon>
        <taxon>Eupercaria</taxon>
        <taxon>Perciformes</taxon>
        <taxon>Cottioidei</taxon>
        <taxon>Cottales</taxon>
        <taxon>Liparidae</taxon>
        <taxon>Liparis</taxon>
    </lineage>
</organism>
<evidence type="ECO:0000313" key="1">
    <source>
        <dbReference type="EMBL" id="TNN87491.1"/>
    </source>
</evidence>
<dbReference type="EMBL" id="SRLO01000010">
    <property type="protein sequence ID" value="TNN87491.1"/>
    <property type="molecule type" value="Genomic_DNA"/>
</dbReference>
<proteinExistence type="predicted"/>
<dbReference type="Proteomes" id="UP000314294">
    <property type="component" value="Unassembled WGS sequence"/>
</dbReference>
<reference evidence="1 2" key="1">
    <citation type="submission" date="2019-03" db="EMBL/GenBank/DDBJ databases">
        <title>First draft genome of Liparis tanakae, snailfish: a comprehensive survey of snailfish specific genes.</title>
        <authorList>
            <person name="Kim W."/>
            <person name="Song I."/>
            <person name="Jeong J.-H."/>
            <person name="Kim D."/>
            <person name="Kim S."/>
            <person name="Ryu S."/>
            <person name="Song J.Y."/>
            <person name="Lee S.K."/>
        </authorList>
    </citation>
    <scope>NUCLEOTIDE SEQUENCE [LARGE SCALE GENOMIC DNA]</scope>
    <source>
        <tissue evidence="1">Muscle</tissue>
    </source>
</reference>
<comment type="caution">
    <text evidence="1">The sequence shown here is derived from an EMBL/GenBank/DDBJ whole genome shotgun (WGS) entry which is preliminary data.</text>
</comment>
<sequence>MKLRYKTGGRQQPPQCLLRQHLLWQSEVKENPQVSTCWMGNYCWCGQESKSVGARAKERDQ</sequence>
<accession>A0A4Z2JBW3</accession>